<dbReference type="AlphaFoldDB" id="A0A9P5ARS7"/>
<dbReference type="OrthoDB" id="5212373at2759"/>
<comment type="caution">
    <text evidence="1">The sequence shown here is derived from an EMBL/GenBank/DDBJ whole genome shotgun (WGS) entry which is preliminary data.</text>
</comment>
<proteinExistence type="predicted"/>
<evidence type="ECO:0000313" key="1">
    <source>
        <dbReference type="EMBL" id="KAF4343549.1"/>
    </source>
</evidence>
<name>A0A9P5ARS7_9HYPO</name>
<gene>
    <name evidence="1" type="ORF">FBEOM_2458</name>
</gene>
<keyword evidence="2" id="KW-1185">Reference proteome</keyword>
<dbReference type="EMBL" id="PVQB02000088">
    <property type="protein sequence ID" value="KAF4343549.1"/>
    <property type="molecule type" value="Genomic_DNA"/>
</dbReference>
<reference evidence="1" key="2">
    <citation type="submission" date="2020-02" db="EMBL/GenBank/DDBJ databases">
        <title>Identification and distribution of gene clusters putatively required for synthesis of sphingolipid metabolism inhibitors in phylogenetically diverse species of the filamentous fungus Fusarium.</title>
        <authorList>
            <person name="Kim H.-S."/>
            <person name="Busman M."/>
            <person name="Brown D.W."/>
            <person name="Divon H."/>
            <person name="Uhlig S."/>
            <person name="Proctor R.H."/>
        </authorList>
    </citation>
    <scope>NUCLEOTIDE SEQUENCE</scope>
    <source>
        <strain evidence="1">NRRL 25174</strain>
    </source>
</reference>
<dbReference type="Proteomes" id="UP000730481">
    <property type="component" value="Unassembled WGS sequence"/>
</dbReference>
<accession>A0A9P5ARS7</accession>
<sequence length="251" mass="27855">MQNIISPVPARLTKALYIPKHDDTSPHFAIYDISEEYSEKVGVNPMGSELYKVQLALLRKPNGYFAGDNARFLVDVGASVSIRERVIGRDPCEAEVASPIDGGRNVAVQLYAGGSSFQLDAHEIYLLPEKETKKRIVRYPYMSTTGTFGSSGAVRYEWQVHPVEKGPLRYELVDLQRQVDDDGKILAIYHHHGFENDLPTSYSSGVLLLPATSTPLFEIMAASSLIALLSTVRKQPAPKKQSRLRSFMASL</sequence>
<organism evidence="1 2">
    <name type="scientific">Fusarium beomiforme</name>
    <dbReference type="NCBI Taxonomy" id="44412"/>
    <lineage>
        <taxon>Eukaryota</taxon>
        <taxon>Fungi</taxon>
        <taxon>Dikarya</taxon>
        <taxon>Ascomycota</taxon>
        <taxon>Pezizomycotina</taxon>
        <taxon>Sordariomycetes</taxon>
        <taxon>Hypocreomycetidae</taxon>
        <taxon>Hypocreales</taxon>
        <taxon>Nectriaceae</taxon>
        <taxon>Fusarium</taxon>
        <taxon>Fusarium burgessii species complex</taxon>
    </lineage>
</organism>
<reference evidence="1" key="1">
    <citation type="journal article" date="2017" name="Mycologia">
        <title>Fusarium algeriense, sp. nov., a novel toxigenic crown rot pathogen of durum wheat from Algeria is nested in the Fusarium burgessii species complex.</title>
        <authorList>
            <person name="Laraba I."/>
            <person name="Keddad A."/>
            <person name="Boureghda H."/>
            <person name="Abdallah N."/>
            <person name="Vaughan M.M."/>
            <person name="Proctor R.H."/>
            <person name="Busman M."/>
            <person name="O'Donnell K."/>
        </authorList>
    </citation>
    <scope>NUCLEOTIDE SEQUENCE</scope>
    <source>
        <strain evidence="1">NRRL 25174</strain>
    </source>
</reference>
<evidence type="ECO:0000313" key="2">
    <source>
        <dbReference type="Proteomes" id="UP000730481"/>
    </source>
</evidence>
<protein>
    <submittedName>
        <fullName evidence="1">Uncharacterized protein</fullName>
    </submittedName>
</protein>